<evidence type="ECO:0008006" key="3">
    <source>
        <dbReference type="Google" id="ProtNLM"/>
    </source>
</evidence>
<dbReference type="OMA" id="CWSNESH"/>
<dbReference type="AlphaFoldDB" id="A0A5M3N5L6"/>
<dbReference type="RefSeq" id="XP_007763062.1">
    <property type="nucleotide sequence ID" value="XM_007764872.1"/>
</dbReference>
<accession>A0A5M3N5L6</accession>
<dbReference type="KEGG" id="cput:CONPUDRAFT_114287"/>
<comment type="caution">
    <text evidence="1">The sequence shown here is derived from an EMBL/GenBank/DDBJ whole genome shotgun (WGS) entry which is preliminary data.</text>
</comment>
<protein>
    <recommendedName>
        <fullName evidence="3">Glycosyltransferase family 25 protein</fullName>
    </recommendedName>
</protein>
<dbReference type="OrthoDB" id="47375at2759"/>
<evidence type="ECO:0000313" key="2">
    <source>
        <dbReference type="Proteomes" id="UP000053558"/>
    </source>
</evidence>
<reference evidence="2" key="1">
    <citation type="journal article" date="2012" name="Science">
        <title>The Paleozoic origin of enzymatic lignin decomposition reconstructed from 31 fungal genomes.</title>
        <authorList>
            <person name="Floudas D."/>
            <person name="Binder M."/>
            <person name="Riley R."/>
            <person name="Barry K."/>
            <person name="Blanchette R.A."/>
            <person name="Henrissat B."/>
            <person name="Martinez A.T."/>
            <person name="Otillar R."/>
            <person name="Spatafora J.W."/>
            <person name="Yadav J.S."/>
            <person name="Aerts A."/>
            <person name="Benoit I."/>
            <person name="Boyd A."/>
            <person name="Carlson A."/>
            <person name="Copeland A."/>
            <person name="Coutinho P.M."/>
            <person name="de Vries R.P."/>
            <person name="Ferreira P."/>
            <person name="Findley K."/>
            <person name="Foster B."/>
            <person name="Gaskell J."/>
            <person name="Glotzer D."/>
            <person name="Gorecki P."/>
            <person name="Heitman J."/>
            <person name="Hesse C."/>
            <person name="Hori C."/>
            <person name="Igarashi K."/>
            <person name="Jurgens J.A."/>
            <person name="Kallen N."/>
            <person name="Kersten P."/>
            <person name="Kohler A."/>
            <person name="Kuees U."/>
            <person name="Kumar T.K.A."/>
            <person name="Kuo A."/>
            <person name="LaButti K."/>
            <person name="Larrondo L.F."/>
            <person name="Lindquist E."/>
            <person name="Ling A."/>
            <person name="Lombard V."/>
            <person name="Lucas S."/>
            <person name="Lundell T."/>
            <person name="Martin R."/>
            <person name="McLaughlin D.J."/>
            <person name="Morgenstern I."/>
            <person name="Morin E."/>
            <person name="Murat C."/>
            <person name="Nagy L.G."/>
            <person name="Nolan M."/>
            <person name="Ohm R.A."/>
            <person name="Patyshakuliyeva A."/>
            <person name="Rokas A."/>
            <person name="Ruiz-Duenas F.J."/>
            <person name="Sabat G."/>
            <person name="Salamov A."/>
            <person name="Samejima M."/>
            <person name="Schmutz J."/>
            <person name="Slot J.C."/>
            <person name="St John F."/>
            <person name="Stenlid J."/>
            <person name="Sun H."/>
            <person name="Sun S."/>
            <person name="Syed K."/>
            <person name="Tsang A."/>
            <person name="Wiebenga A."/>
            <person name="Young D."/>
            <person name="Pisabarro A."/>
            <person name="Eastwood D.C."/>
            <person name="Martin F."/>
            <person name="Cullen D."/>
            <person name="Grigoriev I.V."/>
            <person name="Hibbett D.S."/>
        </authorList>
    </citation>
    <scope>NUCLEOTIDE SEQUENCE [LARGE SCALE GENOMIC DNA]</scope>
    <source>
        <strain evidence="2">RWD-64-598 SS2</strain>
    </source>
</reference>
<dbReference type="Proteomes" id="UP000053558">
    <property type="component" value="Unassembled WGS sequence"/>
</dbReference>
<dbReference type="GeneID" id="19199067"/>
<evidence type="ECO:0000313" key="1">
    <source>
        <dbReference type="EMBL" id="EIW86155.1"/>
    </source>
</evidence>
<dbReference type="EMBL" id="JH711573">
    <property type="protein sequence ID" value="EIW86155.1"/>
    <property type="molecule type" value="Genomic_DNA"/>
</dbReference>
<organism evidence="1 2">
    <name type="scientific">Coniophora puteana (strain RWD-64-598)</name>
    <name type="common">Brown rot fungus</name>
    <dbReference type="NCBI Taxonomy" id="741705"/>
    <lineage>
        <taxon>Eukaryota</taxon>
        <taxon>Fungi</taxon>
        <taxon>Dikarya</taxon>
        <taxon>Basidiomycota</taxon>
        <taxon>Agaricomycotina</taxon>
        <taxon>Agaricomycetes</taxon>
        <taxon>Agaricomycetidae</taxon>
        <taxon>Boletales</taxon>
        <taxon>Coniophorineae</taxon>
        <taxon>Coniophoraceae</taxon>
        <taxon>Coniophora</taxon>
    </lineage>
</organism>
<name>A0A5M3N5L6_CONPW</name>
<keyword evidence="2" id="KW-1185">Reference proteome</keyword>
<gene>
    <name evidence="1" type="ORF">CONPUDRAFT_114287</name>
</gene>
<proteinExistence type="predicted"/>
<sequence>MREEAVHSNNDRYATLGVATHIYVISLPRRDDRRIQMEWIRRTQNITWRVLDAIDSDDPVVVSIMDGVARERSRYPAPEFHWPSDINALSLSSVPISASVAEPWDALTSDTSLTPQAFFNASATYGNLTCASGDTSIPDYSSTLPDYKLLTPAKVACWYSHVHAIRTFVERNALTTNGVAVYLEDDIDLDKNIRHHLKDLWPSLPAGWDIVFLGHCWSNESHHAALSTSRFFSDGDDSEPAADGAVHRLHPSRAPKCSHGYVLSLAGARRLLLHLSYPPFAYSRAFDQAVAWLVESGRLRSYSVVPSLVVQRKVASSDVSYGVGSSWREVLPDGVLSSGQYSR</sequence>